<comment type="caution">
    <text evidence="1">The sequence shown here is derived from an EMBL/GenBank/DDBJ whole genome shotgun (WGS) entry which is preliminary data.</text>
</comment>
<dbReference type="Pfam" id="PF05673">
    <property type="entry name" value="DUF815"/>
    <property type="match status" value="1"/>
</dbReference>
<dbReference type="PANTHER" id="PTHR42935:SF1">
    <property type="entry name" value="SLR0930 PROTEIN"/>
    <property type="match status" value="1"/>
</dbReference>
<proteinExistence type="predicted"/>
<keyword evidence="2" id="KW-1185">Reference proteome</keyword>
<organism evidence="1 2">
    <name type="scientific">Helicobacter equorum</name>
    <dbReference type="NCBI Taxonomy" id="361872"/>
    <lineage>
        <taxon>Bacteria</taxon>
        <taxon>Pseudomonadati</taxon>
        <taxon>Campylobacterota</taxon>
        <taxon>Epsilonproteobacteria</taxon>
        <taxon>Campylobacterales</taxon>
        <taxon>Helicobacteraceae</taxon>
        <taxon>Helicobacter</taxon>
    </lineage>
</organism>
<dbReference type="SUPFAM" id="SSF52540">
    <property type="entry name" value="P-loop containing nucleoside triphosphate hydrolases"/>
    <property type="match status" value="1"/>
</dbReference>
<gene>
    <name evidence="1" type="ORF">CQA54_08080</name>
</gene>
<dbReference type="RefSeq" id="WP_115571586.1">
    <property type="nucleotide sequence ID" value="NZ_NXLT01000009.1"/>
</dbReference>
<protein>
    <submittedName>
        <fullName evidence="1">ATP/GTP-binding protein</fullName>
    </submittedName>
</protein>
<dbReference type="OrthoDB" id="9812140at2"/>
<evidence type="ECO:0000313" key="1">
    <source>
        <dbReference type="EMBL" id="RDU66044.1"/>
    </source>
</evidence>
<dbReference type="InterPro" id="IPR027417">
    <property type="entry name" value="P-loop_NTPase"/>
</dbReference>
<dbReference type="Proteomes" id="UP000256514">
    <property type="component" value="Unassembled WGS sequence"/>
</dbReference>
<dbReference type="InterPro" id="IPR008533">
    <property type="entry name" value="DUF815"/>
</dbReference>
<dbReference type="AlphaFoldDB" id="A0A3D8IN34"/>
<evidence type="ECO:0000313" key="2">
    <source>
        <dbReference type="Proteomes" id="UP000256514"/>
    </source>
</evidence>
<accession>A0A3D8IN34</accession>
<name>A0A3D8IN34_9HELI</name>
<reference evidence="1 2" key="1">
    <citation type="submission" date="2018-04" db="EMBL/GenBank/DDBJ databases">
        <title>Novel Campyloabacter and Helicobacter Species and Strains.</title>
        <authorList>
            <person name="Mannion A.J."/>
            <person name="Shen Z."/>
            <person name="Fox J.G."/>
        </authorList>
    </citation>
    <scope>NUCLEOTIDE SEQUENCE [LARGE SCALE GENOMIC DNA]</scope>
    <source>
        <strain evidence="1 2">MIT 12-6600</strain>
    </source>
</reference>
<sequence length="256" mass="29305">MKQFSIDFSTTKACIYRGEFEGYGGILRPIKELEHIQLSYFVGIDEIIQAVYENTKQFLHNAYASNVLLWGARGCGKSSSMRAVLCEFLHQQDTLLRVVEIPKTSLAILPHLVDYLRTEPYKFVIMCDDLSFGRSDESYKALKSILDGGFETQASNILFYATSNMRHLLLEEYTQDTMHINDMQDEIISLSDRFGISLGFYTLGSQQYLQLIAHYLKLDELDSTLRQKALNYATQRGSKNPRIAKEFIKLHQNGIA</sequence>
<dbReference type="Gene3D" id="3.40.50.300">
    <property type="entry name" value="P-loop containing nucleotide triphosphate hydrolases"/>
    <property type="match status" value="1"/>
</dbReference>
<dbReference type="EMBL" id="NXLT01000009">
    <property type="protein sequence ID" value="RDU66044.1"/>
    <property type="molecule type" value="Genomic_DNA"/>
</dbReference>
<dbReference type="PANTHER" id="PTHR42935">
    <property type="entry name" value="SLR0930 PROTEIN"/>
    <property type="match status" value="1"/>
</dbReference>